<protein>
    <submittedName>
        <fullName evidence="2">Metal-sulfur cluster assembly factor</fullName>
    </submittedName>
</protein>
<dbReference type="PANTHER" id="PTHR42831:SF1">
    <property type="entry name" value="FE-S PROTEIN MATURATION AUXILIARY FACTOR YITW"/>
    <property type="match status" value="1"/>
</dbReference>
<dbReference type="PANTHER" id="PTHR42831">
    <property type="entry name" value="FE-S PROTEIN MATURATION AUXILIARY FACTOR YITW"/>
    <property type="match status" value="1"/>
</dbReference>
<evidence type="ECO:0000313" key="3">
    <source>
        <dbReference type="Proteomes" id="UP001589775"/>
    </source>
</evidence>
<name>A0ABV6ER84_9BRAD</name>
<accession>A0ABV6ER84</accession>
<organism evidence="2 3">
    <name type="scientific">Rhodopseudomonas telluris</name>
    <dbReference type="NCBI Taxonomy" id="644215"/>
    <lineage>
        <taxon>Bacteria</taxon>
        <taxon>Pseudomonadati</taxon>
        <taxon>Pseudomonadota</taxon>
        <taxon>Alphaproteobacteria</taxon>
        <taxon>Hyphomicrobiales</taxon>
        <taxon>Nitrobacteraceae</taxon>
        <taxon>Rhodopseudomonas</taxon>
    </lineage>
</organism>
<feature type="domain" description="MIP18 family-like" evidence="1">
    <location>
        <begin position="10"/>
        <end position="84"/>
    </location>
</feature>
<comment type="caution">
    <text evidence="2">The sequence shown here is derived from an EMBL/GenBank/DDBJ whole genome shotgun (WGS) entry which is preliminary data.</text>
</comment>
<dbReference type="Gene3D" id="3.30.300.130">
    <property type="entry name" value="Fe-S cluster assembly (FSCA)"/>
    <property type="match status" value="1"/>
</dbReference>
<proteinExistence type="predicted"/>
<dbReference type="RefSeq" id="WP_378386815.1">
    <property type="nucleotide sequence ID" value="NZ_JBHLWM010000003.1"/>
</dbReference>
<gene>
    <name evidence="2" type="ORF">ACFFJ6_09435</name>
</gene>
<sequence length="253" mass="28263">MIAVTIADLEAEVWGALQTVTDPELDESVTDLKFVTRVDVDADHRVHIGFRLPTYWCAANFSFLMADDMRTAVLQLPWVTSVEVTLGEHMYADKINAGLKEGRSFQDTFGDEADGDLGEVRRTFLLKALQRRQAALLSHLIDEGYAPAMLVELTRDELTALDLDETGARLVARYLERRPVVADRLSLAFVDTEGQPLQAETLTTYVRALRRVDVNAEFNSALCRGLLHVRFDTETPLTPRCARPLDQTNSAPA</sequence>
<dbReference type="EMBL" id="JBHLWM010000003">
    <property type="protein sequence ID" value="MFC0240687.1"/>
    <property type="molecule type" value="Genomic_DNA"/>
</dbReference>
<evidence type="ECO:0000313" key="2">
    <source>
        <dbReference type="EMBL" id="MFC0240687.1"/>
    </source>
</evidence>
<dbReference type="Proteomes" id="UP001589775">
    <property type="component" value="Unassembled WGS sequence"/>
</dbReference>
<dbReference type="SUPFAM" id="SSF117916">
    <property type="entry name" value="Fe-S cluster assembly (FSCA) domain-like"/>
    <property type="match status" value="1"/>
</dbReference>
<keyword evidence="3" id="KW-1185">Reference proteome</keyword>
<dbReference type="Pfam" id="PF01883">
    <property type="entry name" value="FeS_assembly_P"/>
    <property type="match status" value="1"/>
</dbReference>
<evidence type="ECO:0000259" key="1">
    <source>
        <dbReference type="Pfam" id="PF01883"/>
    </source>
</evidence>
<reference evidence="2 3" key="1">
    <citation type="submission" date="2024-09" db="EMBL/GenBank/DDBJ databases">
        <authorList>
            <person name="Sun Q."/>
            <person name="Mori K."/>
        </authorList>
    </citation>
    <scope>NUCLEOTIDE SEQUENCE [LARGE SCALE GENOMIC DNA]</scope>
    <source>
        <strain evidence="2 3">KCTC 23279</strain>
    </source>
</reference>
<dbReference type="InterPro" id="IPR002744">
    <property type="entry name" value="MIP18-like"/>
</dbReference>
<dbReference type="InterPro" id="IPR034904">
    <property type="entry name" value="FSCA_dom_sf"/>
</dbReference>
<dbReference type="InterPro" id="IPR052339">
    <property type="entry name" value="Fe-S_Maturation_MIP18"/>
</dbReference>